<evidence type="ECO:0000313" key="2">
    <source>
        <dbReference type="Proteomes" id="UP001320876"/>
    </source>
</evidence>
<proteinExistence type="predicted"/>
<dbReference type="EMBL" id="JAPDDT010000016">
    <property type="protein sequence ID" value="MCW1925726.1"/>
    <property type="molecule type" value="Genomic_DNA"/>
</dbReference>
<dbReference type="Proteomes" id="UP001320876">
    <property type="component" value="Unassembled WGS sequence"/>
</dbReference>
<dbReference type="RefSeq" id="WP_264489833.1">
    <property type="nucleotide sequence ID" value="NZ_JAPDDT010000016.1"/>
</dbReference>
<protein>
    <submittedName>
        <fullName evidence="1">Uncharacterized protein</fullName>
    </submittedName>
</protein>
<accession>A0ABT3GQB5</accession>
<reference evidence="1 2" key="1">
    <citation type="submission" date="2022-10" db="EMBL/GenBank/DDBJ databases">
        <title>Luteolibacter arcticus strain CCTCC AB 2014275, whole genome shotgun sequencing project.</title>
        <authorList>
            <person name="Zhao G."/>
            <person name="Shen L."/>
        </authorList>
    </citation>
    <scope>NUCLEOTIDE SEQUENCE [LARGE SCALE GENOMIC DNA]</scope>
    <source>
        <strain evidence="1 2">CCTCC AB 2014275</strain>
    </source>
</reference>
<keyword evidence="2" id="KW-1185">Reference proteome</keyword>
<name>A0ABT3GQB5_9BACT</name>
<gene>
    <name evidence="1" type="ORF">OKA05_24425</name>
</gene>
<comment type="caution">
    <text evidence="1">The sequence shown here is derived from an EMBL/GenBank/DDBJ whole genome shotgun (WGS) entry which is preliminary data.</text>
</comment>
<sequence length="75" mass="8330">MSTTIRFDPQGGIDCLYTEVVDLRALGRLRVVRATEITFDPEEQRWEISPAAAASMRPGRACSGRLASRGVFKNM</sequence>
<organism evidence="1 2">
    <name type="scientific">Luteolibacter arcticus</name>
    <dbReference type="NCBI Taxonomy" id="1581411"/>
    <lineage>
        <taxon>Bacteria</taxon>
        <taxon>Pseudomonadati</taxon>
        <taxon>Verrucomicrobiota</taxon>
        <taxon>Verrucomicrobiia</taxon>
        <taxon>Verrucomicrobiales</taxon>
        <taxon>Verrucomicrobiaceae</taxon>
        <taxon>Luteolibacter</taxon>
    </lineage>
</organism>
<evidence type="ECO:0000313" key="1">
    <source>
        <dbReference type="EMBL" id="MCW1925726.1"/>
    </source>
</evidence>